<evidence type="ECO:0000313" key="1">
    <source>
        <dbReference type="EMBL" id="GBG05000.1"/>
    </source>
</evidence>
<comment type="caution">
    <text evidence="1">The sequence shown here is derived from an EMBL/GenBank/DDBJ whole genome shotgun (WGS) entry which is preliminary data.</text>
</comment>
<reference evidence="2" key="1">
    <citation type="submission" date="2018-03" db="EMBL/GenBank/DDBJ databases">
        <title>New taxa in the Lactobacillus gasseri group.</title>
        <authorList>
            <person name="Tanizawa Y."/>
            <person name="Tohno M."/>
            <person name="Endo A."/>
            <person name="Arita M."/>
        </authorList>
    </citation>
    <scope>NUCLEOTIDE SEQUENCE [LARGE SCALE GENOMIC DNA]</scope>
    <source>
        <strain evidence="2">DSM 24759</strain>
    </source>
</reference>
<keyword evidence="2" id="KW-1185">Reference proteome</keyword>
<dbReference type="Proteomes" id="UP000257317">
    <property type="component" value="Unassembled WGS sequence"/>
</dbReference>
<dbReference type="EMBL" id="BFBY01000006">
    <property type="protein sequence ID" value="GBG05000.1"/>
    <property type="molecule type" value="Genomic_DNA"/>
</dbReference>
<evidence type="ECO:0000313" key="2">
    <source>
        <dbReference type="Proteomes" id="UP000257317"/>
    </source>
</evidence>
<dbReference type="AlphaFoldDB" id="A0A2Z6TFG0"/>
<proteinExistence type="predicted"/>
<sequence length="39" mass="4781">MNLEVKKLKEQSRLDRSCYRERRHVVGKREHEKSEAIKN</sequence>
<organism evidence="1 2">
    <name type="scientific">Lactobacillus rodentium</name>
    <dbReference type="NCBI Taxonomy" id="947835"/>
    <lineage>
        <taxon>Bacteria</taxon>
        <taxon>Bacillati</taxon>
        <taxon>Bacillota</taxon>
        <taxon>Bacilli</taxon>
        <taxon>Lactobacillales</taxon>
        <taxon>Lactobacillaceae</taxon>
        <taxon>Lactobacillus</taxon>
    </lineage>
</organism>
<protein>
    <submittedName>
        <fullName evidence="1">Uncharacterized protein</fullName>
    </submittedName>
</protein>
<name>A0A2Z6TFG0_9LACO</name>
<accession>A0A2Z6TFG0</accession>
<gene>
    <name evidence="1" type="ORF">LrDSM24759_09140</name>
</gene>